<evidence type="ECO:0000313" key="2">
    <source>
        <dbReference type="EMBL" id="GID79262.1"/>
    </source>
</evidence>
<evidence type="ECO:0000259" key="1">
    <source>
        <dbReference type="Pfam" id="PF08867"/>
    </source>
</evidence>
<dbReference type="RefSeq" id="WP_203775226.1">
    <property type="nucleotide sequence ID" value="NZ_BAAABO010000011.1"/>
</dbReference>
<accession>A0ABQ3YGY9</accession>
<sequence>MNCPGKLGRNVSRRSLLGSGVPRYAAEPLLQHYGIRTRWLDLVGNIWSALWFACHHFTTY</sequence>
<dbReference type="EMBL" id="BOMI01000165">
    <property type="protein sequence ID" value="GID79262.1"/>
    <property type="molecule type" value="Genomic_DNA"/>
</dbReference>
<comment type="caution">
    <text evidence="2">The sequence shown here is derived from an EMBL/GenBank/DDBJ whole genome shotgun (WGS) entry which is preliminary data.</text>
</comment>
<dbReference type="Pfam" id="PF08867">
    <property type="entry name" value="FRG"/>
    <property type="match status" value="1"/>
</dbReference>
<proteinExistence type="predicted"/>
<dbReference type="InterPro" id="IPR014966">
    <property type="entry name" value="FRG-dom"/>
</dbReference>
<name>A0ABQ3YGY9_9ACTN</name>
<reference evidence="2 3" key="1">
    <citation type="submission" date="2021-01" db="EMBL/GenBank/DDBJ databases">
        <title>Whole genome shotgun sequence of Actinoplanes deccanensis NBRC 13994.</title>
        <authorList>
            <person name="Komaki H."/>
            <person name="Tamura T."/>
        </authorList>
    </citation>
    <scope>NUCLEOTIDE SEQUENCE [LARGE SCALE GENOMIC DNA]</scope>
    <source>
        <strain evidence="2 3">NBRC 13994</strain>
    </source>
</reference>
<gene>
    <name evidence="2" type="ORF">Ade02nite_79030</name>
</gene>
<organism evidence="2 3">
    <name type="scientific">Paractinoplanes deccanensis</name>
    <dbReference type="NCBI Taxonomy" id="113561"/>
    <lineage>
        <taxon>Bacteria</taxon>
        <taxon>Bacillati</taxon>
        <taxon>Actinomycetota</taxon>
        <taxon>Actinomycetes</taxon>
        <taxon>Micromonosporales</taxon>
        <taxon>Micromonosporaceae</taxon>
        <taxon>Paractinoplanes</taxon>
    </lineage>
</organism>
<keyword evidence="3" id="KW-1185">Reference proteome</keyword>
<protein>
    <recommendedName>
        <fullName evidence="1">FRG domain-containing protein</fullName>
    </recommendedName>
</protein>
<dbReference type="Proteomes" id="UP000609879">
    <property type="component" value="Unassembled WGS sequence"/>
</dbReference>
<evidence type="ECO:0000313" key="3">
    <source>
        <dbReference type="Proteomes" id="UP000609879"/>
    </source>
</evidence>
<feature type="domain" description="FRG" evidence="1">
    <location>
        <begin position="29"/>
        <end position="55"/>
    </location>
</feature>